<evidence type="ECO:0000313" key="1">
    <source>
        <dbReference type="EMBL" id="OGY91337.1"/>
    </source>
</evidence>
<dbReference type="Proteomes" id="UP000177349">
    <property type="component" value="Unassembled WGS sequence"/>
</dbReference>
<accession>A0A1G2BSY6</accession>
<dbReference type="AlphaFoldDB" id="A0A1G2BSY6"/>
<sequence length="108" mass="12049">MPKKNIILTVSLITLVLASALLLYRSFSQRPIAFITTQASDQDSAIRNQVEQLKIKITNAIKVVDSGGKLDELLQSEQYQTFTDESIREIVIGQYGRQNPFVPPTVSP</sequence>
<gene>
    <name evidence="1" type="ORF">A3B31_02650</name>
</gene>
<comment type="caution">
    <text evidence="1">The sequence shown here is derived from an EMBL/GenBank/DDBJ whole genome shotgun (WGS) entry which is preliminary data.</text>
</comment>
<organism evidence="1 2">
    <name type="scientific">Candidatus Komeilibacteria bacterium RIFCSPLOWO2_01_FULL_53_11</name>
    <dbReference type="NCBI Taxonomy" id="1798552"/>
    <lineage>
        <taxon>Bacteria</taxon>
        <taxon>Candidatus Komeiliibacteriota</taxon>
    </lineage>
</organism>
<reference evidence="1 2" key="1">
    <citation type="journal article" date="2016" name="Nat. Commun.">
        <title>Thousands of microbial genomes shed light on interconnected biogeochemical processes in an aquifer system.</title>
        <authorList>
            <person name="Anantharaman K."/>
            <person name="Brown C.T."/>
            <person name="Hug L.A."/>
            <person name="Sharon I."/>
            <person name="Castelle C.J."/>
            <person name="Probst A.J."/>
            <person name="Thomas B.C."/>
            <person name="Singh A."/>
            <person name="Wilkins M.J."/>
            <person name="Karaoz U."/>
            <person name="Brodie E.L."/>
            <person name="Williams K.H."/>
            <person name="Hubbard S.S."/>
            <person name="Banfield J.F."/>
        </authorList>
    </citation>
    <scope>NUCLEOTIDE SEQUENCE [LARGE SCALE GENOMIC DNA]</scope>
</reference>
<protein>
    <submittedName>
        <fullName evidence="1">Uncharacterized protein</fullName>
    </submittedName>
</protein>
<name>A0A1G2BSY6_9BACT</name>
<evidence type="ECO:0000313" key="2">
    <source>
        <dbReference type="Proteomes" id="UP000177349"/>
    </source>
</evidence>
<dbReference type="EMBL" id="MHKN01000044">
    <property type="protein sequence ID" value="OGY91337.1"/>
    <property type="molecule type" value="Genomic_DNA"/>
</dbReference>
<proteinExistence type="predicted"/>